<dbReference type="Gene3D" id="1.10.510.10">
    <property type="entry name" value="Transferase(Phosphotransferase) domain 1"/>
    <property type="match status" value="1"/>
</dbReference>
<dbReference type="SMART" id="SM00220">
    <property type="entry name" value="S_TKc"/>
    <property type="match status" value="1"/>
</dbReference>
<feature type="binding site" evidence="10">
    <location>
        <position position="37"/>
    </location>
    <ligand>
        <name>ATP</name>
        <dbReference type="ChEBI" id="CHEBI:30616"/>
    </ligand>
</feature>
<dbReference type="EMBL" id="JARBJD010000081">
    <property type="protein sequence ID" value="KAK2954222.1"/>
    <property type="molecule type" value="Genomic_DNA"/>
</dbReference>
<dbReference type="InterPro" id="IPR011009">
    <property type="entry name" value="Kinase-like_dom_sf"/>
</dbReference>
<evidence type="ECO:0000256" key="5">
    <source>
        <dbReference type="ARBA" id="ARBA00022741"/>
    </source>
</evidence>
<organism evidence="13 14">
    <name type="scientific">Blattamonas nauphoetae</name>
    <dbReference type="NCBI Taxonomy" id="2049346"/>
    <lineage>
        <taxon>Eukaryota</taxon>
        <taxon>Metamonada</taxon>
        <taxon>Preaxostyla</taxon>
        <taxon>Oxymonadida</taxon>
        <taxon>Blattamonas</taxon>
    </lineage>
</organism>
<keyword evidence="7 10" id="KW-0067">ATP-binding</keyword>
<evidence type="ECO:0000256" key="3">
    <source>
        <dbReference type="ARBA" id="ARBA00022527"/>
    </source>
</evidence>
<evidence type="ECO:0000256" key="4">
    <source>
        <dbReference type="ARBA" id="ARBA00022679"/>
    </source>
</evidence>
<evidence type="ECO:0000256" key="11">
    <source>
        <dbReference type="RuleBase" id="RU000304"/>
    </source>
</evidence>
<dbReference type="Proteomes" id="UP001281761">
    <property type="component" value="Unassembled WGS sequence"/>
</dbReference>
<dbReference type="Gene3D" id="3.30.200.20">
    <property type="entry name" value="Phosphorylase Kinase, domain 1"/>
    <property type="match status" value="1"/>
</dbReference>
<comment type="similarity">
    <text evidence="1">Belongs to the protein kinase superfamily. CMGC Ser/Thr protein kinase family. CDC2/CDKX subfamily.</text>
</comment>
<keyword evidence="14" id="KW-1185">Reference proteome</keyword>
<keyword evidence="4 13" id="KW-0808">Transferase</keyword>
<comment type="catalytic activity">
    <reaction evidence="9">
        <text>L-seryl-[protein] + ATP = O-phospho-L-seryl-[protein] + ADP + H(+)</text>
        <dbReference type="Rhea" id="RHEA:17989"/>
        <dbReference type="Rhea" id="RHEA-COMP:9863"/>
        <dbReference type="Rhea" id="RHEA-COMP:11604"/>
        <dbReference type="ChEBI" id="CHEBI:15378"/>
        <dbReference type="ChEBI" id="CHEBI:29999"/>
        <dbReference type="ChEBI" id="CHEBI:30616"/>
        <dbReference type="ChEBI" id="CHEBI:83421"/>
        <dbReference type="ChEBI" id="CHEBI:456216"/>
        <dbReference type="EC" id="2.7.11.22"/>
    </reaction>
</comment>
<evidence type="ECO:0000256" key="2">
    <source>
        <dbReference type="ARBA" id="ARBA00012425"/>
    </source>
</evidence>
<evidence type="ECO:0000259" key="12">
    <source>
        <dbReference type="PROSITE" id="PS50011"/>
    </source>
</evidence>
<keyword evidence="3 11" id="KW-0723">Serine/threonine-protein kinase</keyword>
<keyword evidence="5 10" id="KW-0547">Nucleotide-binding</keyword>
<name>A0ABQ9XSN7_9EUKA</name>
<reference evidence="13 14" key="1">
    <citation type="journal article" date="2022" name="bioRxiv">
        <title>Genomics of Preaxostyla Flagellates Illuminates Evolutionary Transitions and the Path Towards Mitochondrial Loss.</title>
        <authorList>
            <person name="Novak L.V.F."/>
            <person name="Treitli S.C."/>
            <person name="Pyrih J."/>
            <person name="Halakuc P."/>
            <person name="Pipaliya S.V."/>
            <person name="Vacek V."/>
            <person name="Brzon O."/>
            <person name="Soukal P."/>
            <person name="Eme L."/>
            <person name="Dacks J.B."/>
            <person name="Karnkowska A."/>
            <person name="Elias M."/>
            <person name="Hampl V."/>
        </authorList>
    </citation>
    <scope>NUCLEOTIDE SEQUENCE [LARGE SCALE GENOMIC DNA]</scope>
    <source>
        <strain evidence="13">NAU3</strain>
        <tissue evidence="13">Gut</tissue>
    </source>
</reference>
<proteinExistence type="inferred from homology"/>
<dbReference type="SUPFAM" id="SSF56112">
    <property type="entry name" value="Protein kinase-like (PK-like)"/>
    <property type="match status" value="1"/>
</dbReference>
<gene>
    <name evidence="13" type="ORF">BLNAU_10877</name>
</gene>
<dbReference type="Pfam" id="PF00069">
    <property type="entry name" value="Pkinase"/>
    <property type="match status" value="1"/>
</dbReference>
<evidence type="ECO:0000256" key="1">
    <source>
        <dbReference type="ARBA" id="ARBA00006485"/>
    </source>
</evidence>
<dbReference type="PROSITE" id="PS00107">
    <property type="entry name" value="PROTEIN_KINASE_ATP"/>
    <property type="match status" value="1"/>
</dbReference>
<dbReference type="InterPro" id="IPR008271">
    <property type="entry name" value="Ser/Thr_kinase_AS"/>
</dbReference>
<evidence type="ECO:0000256" key="7">
    <source>
        <dbReference type="ARBA" id="ARBA00022840"/>
    </source>
</evidence>
<evidence type="ECO:0000256" key="10">
    <source>
        <dbReference type="PROSITE-ProRule" id="PRU10141"/>
    </source>
</evidence>
<dbReference type="EC" id="2.7.11.22" evidence="2"/>
<dbReference type="PROSITE" id="PS50011">
    <property type="entry name" value="PROTEIN_KINASE_DOM"/>
    <property type="match status" value="1"/>
</dbReference>
<evidence type="ECO:0000313" key="13">
    <source>
        <dbReference type="EMBL" id="KAK2954222.1"/>
    </source>
</evidence>
<feature type="domain" description="Protein kinase" evidence="12">
    <location>
        <begin position="7"/>
        <end position="293"/>
    </location>
</feature>
<sequence>MSGLERYKKIEKIGEGTYGVVYKASDVLTGRLVAVKKIRLGFGEDGVPVTALREIATQRELQHPNIVKLIETIHTGKQLFLIFEYLPLDLRHCLESSSNEDSQPSFSKQIIKSFAFQLLKGVAYCHSHGIIHRDLKPQNILLDDLGTIKIGDFGLARSFSIPTRAYSHDVVTLWYRPPEILLGSDKYDTSADLWSCGCIIAELFLGRPLFEGDSEIDQLYKIFSILGTPTQELWKGLTSCRYWREEFPKWSQPRLAEILEDVEPSLLDIVQNLLLYNPQNRLTALDALSHPFFDEFAVE</sequence>
<evidence type="ECO:0000256" key="8">
    <source>
        <dbReference type="ARBA" id="ARBA00047811"/>
    </source>
</evidence>
<dbReference type="PANTHER" id="PTHR24056">
    <property type="entry name" value="CELL DIVISION PROTEIN KINASE"/>
    <property type="match status" value="1"/>
</dbReference>
<dbReference type="InterPro" id="IPR050108">
    <property type="entry name" value="CDK"/>
</dbReference>
<dbReference type="PANTHER" id="PTHR24056:SF254">
    <property type="entry name" value="CYCLIN-DEPENDENT KINASE 2"/>
    <property type="match status" value="1"/>
</dbReference>
<accession>A0ABQ9XSN7</accession>
<comment type="catalytic activity">
    <reaction evidence="8">
        <text>L-threonyl-[protein] + ATP = O-phospho-L-threonyl-[protein] + ADP + H(+)</text>
        <dbReference type="Rhea" id="RHEA:46608"/>
        <dbReference type="Rhea" id="RHEA-COMP:11060"/>
        <dbReference type="Rhea" id="RHEA-COMP:11605"/>
        <dbReference type="ChEBI" id="CHEBI:15378"/>
        <dbReference type="ChEBI" id="CHEBI:30013"/>
        <dbReference type="ChEBI" id="CHEBI:30616"/>
        <dbReference type="ChEBI" id="CHEBI:61977"/>
        <dbReference type="ChEBI" id="CHEBI:456216"/>
        <dbReference type="EC" id="2.7.11.22"/>
    </reaction>
</comment>
<evidence type="ECO:0000313" key="14">
    <source>
        <dbReference type="Proteomes" id="UP001281761"/>
    </source>
</evidence>
<dbReference type="InterPro" id="IPR017441">
    <property type="entry name" value="Protein_kinase_ATP_BS"/>
</dbReference>
<dbReference type="GO" id="GO:0004693">
    <property type="term" value="F:cyclin-dependent protein serine/threonine kinase activity"/>
    <property type="evidence" value="ECO:0007669"/>
    <property type="project" value="UniProtKB-EC"/>
</dbReference>
<dbReference type="PROSITE" id="PS00108">
    <property type="entry name" value="PROTEIN_KINASE_ST"/>
    <property type="match status" value="1"/>
</dbReference>
<keyword evidence="6 13" id="KW-0418">Kinase</keyword>
<dbReference type="CDD" id="cd07829">
    <property type="entry name" value="STKc_CDK_like"/>
    <property type="match status" value="1"/>
</dbReference>
<evidence type="ECO:0000256" key="9">
    <source>
        <dbReference type="ARBA" id="ARBA00048367"/>
    </source>
</evidence>
<dbReference type="InterPro" id="IPR000719">
    <property type="entry name" value="Prot_kinase_dom"/>
</dbReference>
<protein>
    <recommendedName>
        <fullName evidence="2">cyclin-dependent kinase</fullName>
        <ecNumber evidence="2">2.7.11.22</ecNumber>
    </recommendedName>
</protein>
<comment type="caution">
    <text evidence="13">The sequence shown here is derived from an EMBL/GenBank/DDBJ whole genome shotgun (WGS) entry which is preliminary data.</text>
</comment>
<evidence type="ECO:0000256" key="6">
    <source>
        <dbReference type="ARBA" id="ARBA00022777"/>
    </source>
</evidence>